<sequence>MEDEKIQTMATKETLLNLNAKSKEAAFETTARVFRTAYYIAKTNQPLSDHESLIDLQQINGIEMGPSTDGIMRPLTFPLDLIELQSATAAAIKGEILKCLLCCGFTKELVLEVLISFCSDGANVMLGVKAGVGKLLQMDFSNVILWHCLNQRLELAVDEALEVTRDTNDFKAFLDALYSLYNQSPKNSSELSDHANELHVVLQKIGKMFKCSVANIPWFGKTLRSGLTRPVEIGSECLKFQGLHSKLCSVNFIRNLSLMLDVLTN</sequence>
<dbReference type="Proteomes" id="UP000827986">
    <property type="component" value="Unassembled WGS sequence"/>
</dbReference>
<keyword evidence="2" id="KW-1185">Reference proteome</keyword>
<evidence type="ECO:0000313" key="2">
    <source>
        <dbReference type="Proteomes" id="UP000827986"/>
    </source>
</evidence>
<reference evidence="1" key="1">
    <citation type="submission" date="2021-09" db="EMBL/GenBank/DDBJ databases">
        <title>The genome of Mauremys mutica provides insights into the evolution of semi-aquatic lifestyle.</title>
        <authorList>
            <person name="Gong S."/>
            <person name="Gao Y."/>
        </authorList>
    </citation>
    <scope>NUCLEOTIDE SEQUENCE</scope>
    <source>
        <strain evidence="1">MM-2020</strain>
        <tissue evidence="1">Muscle</tissue>
    </source>
</reference>
<organism evidence="1 2">
    <name type="scientific">Mauremys mutica</name>
    <name type="common">yellowpond turtle</name>
    <dbReference type="NCBI Taxonomy" id="74926"/>
    <lineage>
        <taxon>Eukaryota</taxon>
        <taxon>Metazoa</taxon>
        <taxon>Chordata</taxon>
        <taxon>Craniata</taxon>
        <taxon>Vertebrata</taxon>
        <taxon>Euteleostomi</taxon>
        <taxon>Archelosauria</taxon>
        <taxon>Testudinata</taxon>
        <taxon>Testudines</taxon>
        <taxon>Cryptodira</taxon>
        <taxon>Durocryptodira</taxon>
        <taxon>Testudinoidea</taxon>
        <taxon>Geoemydidae</taxon>
        <taxon>Geoemydinae</taxon>
        <taxon>Mauremys</taxon>
    </lineage>
</organism>
<accession>A0A9D3WXD4</accession>
<dbReference type="PANTHER" id="PTHR46880">
    <property type="entry name" value="RAS-ASSOCIATING DOMAIN-CONTAINING PROTEIN"/>
    <property type="match status" value="1"/>
</dbReference>
<evidence type="ECO:0000313" key="1">
    <source>
        <dbReference type="EMBL" id="KAH1169103.1"/>
    </source>
</evidence>
<dbReference type="PANTHER" id="PTHR46880:SF8">
    <property type="entry name" value="E3 SUMO-PROTEIN LIGASE KIAA1586"/>
    <property type="match status" value="1"/>
</dbReference>
<dbReference type="EMBL" id="JAHDVG010000485">
    <property type="protein sequence ID" value="KAH1169103.1"/>
    <property type="molecule type" value="Genomic_DNA"/>
</dbReference>
<dbReference type="AlphaFoldDB" id="A0A9D3WXD4"/>
<proteinExistence type="predicted"/>
<gene>
    <name evidence="1" type="ORF">KIL84_013693</name>
</gene>
<name>A0A9D3WXD4_9SAUR</name>
<comment type="caution">
    <text evidence="1">The sequence shown here is derived from an EMBL/GenBank/DDBJ whole genome shotgun (WGS) entry which is preliminary data.</text>
</comment>
<protein>
    <submittedName>
        <fullName evidence="1">Uncharacterized protein</fullName>
    </submittedName>
</protein>